<keyword evidence="5 16" id="KW-0812">Transmembrane</keyword>
<reference evidence="19 20" key="1">
    <citation type="journal article" date="2014" name="Genome Announc.">
        <title>Draft genome sequences of eight enterohepatic helicobacter species isolated from both laboratory and wild rodents.</title>
        <authorList>
            <person name="Sheh A."/>
            <person name="Shen Z."/>
            <person name="Fox J.G."/>
        </authorList>
    </citation>
    <scope>NUCLEOTIDE SEQUENCE [LARGE SCALE GENOMIC DNA]</scope>
    <source>
        <strain evidence="19 20">MIT 97-6194</strain>
    </source>
</reference>
<dbReference type="EMBL" id="QBIU01000001">
    <property type="protein sequence ID" value="MWV69767.1"/>
    <property type="molecule type" value="Genomic_DNA"/>
</dbReference>
<evidence type="ECO:0000256" key="9">
    <source>
        <dbReference type="ARBA" id="ARBA00022989"/>
    </source>
</evidence>
<keyword evidence="6 13" id="KW-0547">Nucleotide-binding</keyword>
<dbReference type="OrthoDB" id="9807790at2"/>
<evidence type="ECO:0000256" key="4">
    <source>
        <dbReference type="ARBA" id="ARBA00022618"/>
    </source>
</evidence>
<keyword evidence="8 13" id="KW-0067">ATP-binding</keyword>
<dbReference type="SMART" id="SM00843">
    <property type="entry name" value="Ftsk_gamma"/>
    <property type="match status" value="1"/>
</dbReference>
<feature type="binding site" evidence="13">
    <location>
        <begin position="1138"/>
        <end position="1145"/>
    </location>
    <ligand>
        <name>ATP</name>
        <dbReference type="ChEBI" id="CHEBI:30616"/>
    </ligand>
</feature>
<dbReference type="Proteomes" id="UP000029714">
    <property type="component" value="Unassembled WGS sequence"/>
</dbReference>
<reference evidence="18 21" key="4">
    <citation type="submission" date="2019-12" db="EMBL/GenBank/DDBJ databases">
        <title>Multi-Generational Helicobacter saguini Isolates.</title>
        <authorList>
            <person name="Mannion A."/>
            <person name="Shen Z."/>
            <person name="Fox J.G."/>
        </authorList>
    </citation>
    <scope>NUCLEOTIDE SEQUENCE [LARGE SCALE GENOMIC DNA]</scope>
    <source>
        <strain evidence="18">16-048</strain>
        <strain evidence="21">16-048 (F4)</strain>
    </source>
</reference>
<evidence type="ECO:0000256" key="7">
    <source>
        <dbReference type="ARBA" id="ARBA00022829"/>
    </source>
</evidence>
<keyword evidence="11 16" id="KW-0472">Membrane</keyword>
<evidence type="ECO:0000256" key="13">
    <source>
        <dbReference type="PROSITE-ProRule" id="PRU00289"/>
    </source>
</evidence>
<dbReference type="PANTHER" id="PTHR22683">
    <property type="entry name" value="SPORULATION PROTEIN RELATED"/>
    <property type="match status" value="1"/>
</dbReference>
<evidence type="ECO:0000256" key="14">
    <source>
        <dbReference type="SAM" id="Coils"/>
    </source>
</evidence>
<dbReference type="Pfam" id="PF09397">
    <property type="entry name" value="FtsK_gamma"/>
    <property type="match status" value="1"/>
</dbReference>
<proteinExistence type="inferred from homology"/>
<feature type="compositionally biased region" description="Polar residues" evidence="15">
    <location>
        <begin position="810"/>
        <end position="819"/>
    </location>
</feature>
<dbReference type="SUPFAM" id="SSF46785">
    <property type="entry name" value="Winged helix' DNA-binding domain"/>
    <property type="match status" value="1"/>
</dbReference>
<dbReference type="Gene3D" id="3.30.980.40">
    <property type="match status" value="1"/>
</dbReference>
<dbReference type="Pfam" id="PF13491">
    <property type="entry name" value="FtsK_4TM"/>
    <property type="match status" value="1"/>
</dbReference>
<reference evidence="19 20" key="2">
    <citation type="journal article" date="2016" name="Infect. Immun.">
        <title>Helicobacter saguini, a Novel Helicobacter Isolated from Cotton-Top Tamarins with Ulcerative Colitis, Has Proinflammatory Properties and Induces Typhlocolitis and Dysplasia in Gnotobiotic IL-10-/- Mice.</title>
        <authorList>
            <person name="Shen Z."/>
            <person name="Mannion A."/>
            <person name="Whary M.T."/>
            <person name="Muthupalani S."/>
            <person name="Sheh A."/>
            <person name="Feng Y."/>
            <person name="Gong G."/>
            <person name="Vandamme P."/>
            <person name="Holcombe H.R."/>
            <person name="Paster B.J."/>
            <person name="Fox J.G."/>
        </authorList>
    </citation>
    <scope>NUCLEOTIDE SEQUENCE [LARGE SCALE GENOMIC DNA]</scope>
    <source>
        <strain evidence="19 20">MIT 97-6194</strain>
    </source>
</reference>
<reference evidence="19" key="3">
    <citation type="submission" date="2018-04" db="EMBL/GenBank/DDBJ databases">
        <authorList>
            <person name="Sheh A."/>
            <person name="Shen Z."/>
            <person name="Mannion A.J."/>
            <person name="Fox J.G."/>
        </authorList>
    </citation>
    <scope>NUCLEOTIDE SEQUENCE</scope>
    <source>
        <strain evidence="19">MIT 97-6194</strain>
    </source>
</reference>
<comment type="subcellular location">
    <subcellularLocation>
        <location evidence="1">Cell membrane</location>
        <topology evidence="1">Multi-pass membrane protein</topology>
    </subcellularLocation>
</comment>
<organism evidence="19 20">
    <name type="scientific">Helicobacter saguini</name>
    <dbReference type="NCBI Taxonomy" id="1548018"/>
    <lineage>
        <taxon>Bacteria</taxon>
        <taxon>Pseudomonadati</taxon>
        <taxon>Campylobacterota</taxon>
        <taxon>Epsilonproteobacteria</taxon>
        <taxon>Campylobacterales</taxon>
        <taxon>Helicobacteraceae</taxon>
        <taxon>Helicobacter</taxon>
    </lineage>
</organism>
<keyword evidence="10" id="KW-0238">DNA-binding</keyword>
<evidence type="ECO:0000256" key="12">
    <source>
        <dbReference type="ARBA" id="ARBA00023306"/>
    </source>
</evidence>
<dbReference type="Gene3D" id="1.10.10.10">
    <property type="entry name" value="Winged helix-like DNA-binding domain superfamily/Winged helix DNA-binding domain"/>
    <property type="match status" value="1"/>
</dbReference>
<dbReference type="Pfam" id="PF01580">
    <property type="entry name" value="FtsK_SpoIIIE"/>
    <property type="match status" value="1"/>
</dbReference>
<dbReference type="GO" id="GO:0007059">
    <property type="term" value="P:chromosome segregation"/>
    <property type="evidence" value="ECO:0007669"/>
    <property type="project" value="UniProtKB-KW"/>
</dbReference>
<dbReference type="InterPro" id="IPR036388">
    <property type="entry name" value="WH-like_DNA-bd_sf"/>
</dbReference>
<dbReference type="InterPro" id="IPR050206">
    <property type="entry name" value="FtsK/SpoIIIE/SftA"/>
</dbReference>
<dbReference type="InterPro" id="IPR002543">
    <property type="entry name" value="FtsK_dom"/>
</dbReference>
<evidence type="ECO:0000256" key="3">
    <source>
        <dbReference type="ARBA" id="ARBA00022475"/>
    </source>
</evidence>
<keyword evidence="3" id="KW-1003">Cell membrane</keyword>
<dbReference type="STRING" id="1548018.LS64_06980"/>
<evidence type="ECO:0000256" key="16">
    <source>
        <dbReference type="SAM" id="Phobius"/>
    </source>
</evidence>
<evidence type="ECO:0000313" key="18">
    <source>
        <dbReference type="EMBL" id="MWV69767.1"/>
    </source>
</evidence>
<dbReference type="GO" id="GO:0005886">
    <property type="term" value="C:plasma membrane"/>
    <property type="evidence" value="ECO:0007669"/>
    <property type="project" value="UniProtKB-SubCell"/>
</dbReference>
<feature type="transmembrane region" description="Helical" evidence="16">
    <location>
        <begin position="123"/>
        <end position="141"/>
    </location>
</feature>
<evidence type="ECO:0000313" key="20">
    <source>
        <dbReference type="Proteomes" id="UP000029714"/>
    </source>
</evidence>
<dbReference type="InterPro" id="IPR027417">
    <property type="entry name" value="P-loop_NTPase"/>
</dbReference>
<keyword evidence="20" id="KW-1185">Reference proteome</keyword>
<dbReference type="PROSITE" id="PS50901">
    <property type="entry name" value="FTSK"/>
    <property type="match status" value="1"/>
</dbReference>
<dbReference type="GO" id="GO:0005524">
    <property type="term" value="F:ATP binding"/>
    <property type="evidence" value="ECO:0007669"/>
    <property type="project" value="UniProtKB-UniRule"/>
</dbReference>
<keyword evidence="7" id="KW-0159">Chromosome partition</keyword>
<feature type="coiled-coil region" evidence="14">
    <location>
        <begin position="513"/>
        <end position="540"/>
    </location>
</feature>
<feature type="compositionally biased region" description="Polar residues" evidence="15">
    <location>
        <begin position="747"/>
        <end position="775"/>
    </location>
</feature>
<feature type="compositionally biased region" description="Polar residues" evidence="15">
    <location>
        <begin position="794"/>
        <end position="803"/>
    </location>
</feature>
<keyword evidence="9 16" id="KW-1133">Transmembrane helix</keyword>
<comment type="similarity">
    <text evidence="2">Belongs to the FtsK/SpoIIIE/SftA family.</text>
</comment>
<dbReference type="CDD" id="cd01127">
    <property type="entry name" value="TrwB_TraG_TraD_VirD4"/>
    <property type="match status" value="1"/>
</dbReference>
<evidence type="ECO:0000313" key="19">
    <source>
        <dbReference type="EMBL" id="TLD95606.1"/>
    </source>
</evidence>
<dbReference type="GO" id="GO:0003677">
    <property type="term" value="F:DNA binding"/>
    <property type="evidence" value="ECO:0007669"/>
    <property type="project" value="UniProtKB-KW"/>
</dbReference>
<dbReference type="InterPro" id="IPR025199">
    <property type="entry name" value="FtsK_4TM"/>
</dbReference>
<dbReference type="InterPro" id="IPR036390">
    <property type="entry name" value="WH_DNA-bd_sf"/>
</dbReference>
<evidence type="ECO:0000256" key="8">
    <source>
        <dbReference type="ARBA" id="ARBA00022840"/>
    </source>
</evidence>
<dbReference type="Gene3D" id="3.40.50.300">
    <property type="entry name" value="P-loop containing nucleotide triphosphate hydrolases"/>
    <property type="match status" value="1"/>
</dbReference>
<evidence type="ECO:0000259" key="17">
    <source>
        <dbReference type="PROSITE" id="PS50901"/>
    </source>
</evidence>
<comment type="caution">
    <text evidence="19">The sequence shown here is derived from an EMBL/GenBank/DDBJ whole genome shotgun (WGS) entry which is preliminary data.</text>
</comment>
<evidence type="ECO:0000313" key="21">
    <source>
        <dbReference type="Proteomes" id="UP000477070"/>
    </source>
</evidence>
<evidence type="ECO:0000256" key="2">
    <source>
        <dbReference type="ARBA" id="ARBA00006474"/>
    </source>
</evidence>
<protein>
    <submittedName>
        <fullName evidence="19">DNA translocase FtsK</fullName>
    </submittedName>
</protein>
<feature type="compositionally biased region" description="Low complexity" evidence="15">
    <location>
        <begin position="776"/>
        <end position="793"/>
    </location>
</feature>
<feature type="compositionally biased region" description="Low complexity" evidence="15">
    <location>
        <begin position="860"/>
        <end position="872"/>
    </location>
</feature>
<feature type="domain" description="FtsK" evidence="17">
    <location>
        <begin position="1121"/>
        <end position="1310"/>
    </location>
</feature>
<dbReference type="GO" id="GO:0051301">
    <property type="term" value="P:cell division"/>
    <property type="evidence" value="ECO:0007669"/>
    <property type="project" value="UniProtKB-KW"/>
</dbReference>
<name>A0A347VN41_9HELI</name>
<dbReference type="Pfam" id="PF17854">
    <property type="entry name" value="FtsK_alpha"/>
    <property type="match status" value="1"/>
</dbReference>
<keyword evidence="14" id="KW-0175">Coiled coil</keyword>
<evidence type="ECO:0000256" key="15">
    <source>
        <dbReference type="SAM" id="MobiDB-lite"/>
    </source>
</evidence>
<gene>
    <name evidence="18" type="ORF">DCO61_07085</name>
    <name evidence="19" type="ORF">LS64_001765</name>
</gene>
<dbReference type="InterPro" id="IPR041027">
    <property type="entry name" value="FtsK_alpha"/>
</dbReference>
<keyword evidence="4" id="KW-0132">Cell division</keyword>
<feature type="transmembrane region" description="Helical" evidence="16">
    <location>
        <begin position="85"/>
        <end position="103"/>
    </location>
</feature>
<accession>A0A347VN41</accession>
<feature type="region of interest" description="Disordered" evidence="15">
    <location>
        <begin position="403"/>
        <end position="428"/>
    </location>
</feature>
<evidence type="ECO:0000256" key="5">
    <source>
        <dbReference type="ARBA" id="ARBA00022692"/>
    </source>
</evidence>
<sequence>MSAVILFLWIATIFGYVSPERLNAAALGGENLSNRFFKIGSFGSEFANFNVGLFGYLAYIYLPLLLIVVYRFYDDTSYSFRKVRLTFGYILLFISLLIFQALLFKVGFFGTFICDLLEPFIKIYGVFALAFLGVIVSLFLISQKEMLYILQYLGGTNKMFKNSLGTFLKEAGKKLKDIYVDFNMDYLQRANKKMLNLQYSEIVTMPKSKYTFECELVEPPLDSFAKMPKGAENTAFETDLSSNLNADVNIESKVINNETFEPKNSSELESNLQDSNKLENLDKNATLDSTINNALESSLIKLKTNSVKSSSQNSHIDITKISYLNDNFRHISPKNESENEDVLQRFQKANTHIKLSSDDNFAFSETKENVTIKLKDSKNHNVLESFVSPKSLAIKEEWLRQDTPKTNNEHSSNITIKKVSKNETLESNNMENLQKEVNNQINLIKKEESSILTNNLESNDGLKITLKTKDGSKVSEKKDFIAELRENSTEFIKPVVRENFENIEQNNKENSNIYNIESNIESSENRAKIIENKKIKLSNMPLESSYKVMNMDFTRENDKVDSIKETPNNDSILQEKLENIESNSNLQASQENFTQSPSDVANSCPINIVENAAPSEVLIQEITKPQLDSIKPQLDSITPQFEEIEQEIIIMPLNNIDNIESKKVSNFETFKDSNNIEIIEIPNILSEDSNNLDSKQKVIESSFNNNIKLENIESKEDSKDINIWQKIENETNLQDCIKTDSIKTDSINLDSKDSQTMQTTQDSIQIKPTQSTQINQDSTPSQTTQTTHATQDSISTKQTQIIQDSKKTDSTNPQPTQPSFYLPNEIPTMPIFNNLESKNITDSITFKTYPTFPNLDSINKTQTPQPTQVKTQNSTNNIESNKENITDSITLSLKDSINQNTQPQNIESTTQDSTIIKIKDTNHENTPQIRIKPQETTTTINPQESQITIKPQEPLETLNKTTTINTINIKPKEPQKITDSIINEPYILPPITLLQEPKNQSSIDDSEIDSKIENLLAKMRVFKIRGDIVGVFLGPVVTTFEFRPEADVKVNKVLGLQDDLAMSLKARNIRIQAPIPGKDVIGIEIPNNEAQTIYLRDILESSAFKESENALSIVLGKDIMGSPVIENLAKLPHLLVAGTTGSGKSVGVNTLILSLLYRNSPENLQLIMIDPKKVEFAPYEDLPHLITPIINSPTAAIKALHVAVEEMYKRYELLKEQKTKTILTYNEKMIDASQKMPYFVIIIDELAELMATGGKEAEGAITQIAQMGRAAGMHLIIATQRSSTNVVTGTLKANLPARLSYRVGNMVDSKVVIDTSGAERLLGNGDGLFVSPQGISRVHSPWVSEGEIEDIVNFIKQQREPNYDSRFIEEDSVAVDIESSSGGSGGDLIAQAKQVIMRDQKTSISYIQRQLGIGFNKAANIIEQLEKEGFLSAPNSKGKRDILG</sequence>
<evidence type="ECO:0000256" key="6">
    <source>
        <dbReference type="ARBA" id="ARBA00022741"/>
    </source>
</evidence>
<feature type="region of interest" description="Disordered" evidence="15">
    <location>
        <begin position="860"/>
        <end position="879"/>
    </location>
</feature>
<feature type="region of interest" description="Disordered" evidence="15">
    <location>
        <begin position="747"/>
        <end position="825"/>
    </location>
</feature>
<dbReference type="InterPro" id="IPR018541">
    <property type="entry name" value="Ftsk_gamma"/>
</dbReference>
<keyword evidence="12" id="KW-0131">Cell cycle</keyword>
<evidence type="ECO:0000256" key="10">
    <source>
        <dbReference type="ARBA" id="ARBA00023125"/>
    </source>
</evidence>
<evidence type="ECO:0000256" key="1">
    <source>
        <dbReference type="ARBA" id="ARBA00004651"/>
    </source>
</evidence>
<dbReference type="SUPFAM" id="SSF52540">
    <property type="entry name" value="P-loop containing nucleoside triphosphate hydrolases"/>
    <property type="match status" value="1"/>
</dbReference>
<feature type="compositionally biased region" description="Polar residues" evidence="15">
    <location>
        <begin position="404"/>
        <end position="415"/>
    </location>
</feature>
<evidence type="ECO:0000256" key="11">
    <source>
        <dbReference type="ARBA" id="ARBA00023136"/>
    </source>
</evidence>
<feature type="transmembrane region" description="Helical" evidence="16">
    <location>
        <begin position="53"/>
        <end position="73"/>
    </location>
</feature>
<dbReference type="Proteomes" id="UP000477070">
    <property type="component" value="Unassembled WGS sequence"/>
</dbReference>
<dbReference type="PANTHER" id="PTHR22683:SF41">
    <property type="entry name" value="DNA TRANSLOCASE FTSK"/>
    <property type="match status" value="1"/>
</dbReference>
<dbReference type="EMBL" id="JRMP02000002">
    <property type="protein sequence ID" value="TLD95606.1"/>
    <property type="molecule type" value="Genomic_DNA"/>
</dbReference>